<gene>
    <name evidence="2" type="ORF">VNO77_25319</name>
</gene>
<accession>A0AAN9L7X1</accession>
<keyword evidence="3" id="KW-1185">Reference proteome</keyword>
<evidence type="ECO:0000313" key="3">
    <source>
        <dbReference type="Proteomes" id="UP001367508"/>
    </source>
</evidence>
<feature type="region of interest" description="Disordered" evidence="1">
    <location>
        <begin position="31"/>
        <end position="62"/>
    </location>
</feature>
<comment type="caution">
    <text evidence="2">The sequence shown here is derived from an EMBL/GenBank/DDBJ whole genome shotgun (WGS) entry which is preliminary data.</text>
</comment>
<dbReference type="Proteomes" id="UP001367508">
    <property type="component" value="Unassembled WGS sequence"/>
</dbReference>
<protein>
    <submittedName>
        <fullName evidence="2">Uncharacterized protein</fullName>
    </submittedName>
</protein>
<dbReference type="EMBL" id="JAYMYQ010000005">
    <property type="protein sequence ID" value="KAK7331105.1"/>
    <property type="molecule type" value="Genomic_DNA"/>
</dbReference>
<reference evidence="2 3" key="1">
    <citation type="submission" date="2024-01" db="EMBL/GenBank/DDBJ databases">
        <title>The genomes of 5 underutilized Papilionoideae crops provide insights into root nodulation and disease resistanc.</title>
        <authorList>
            <person name="Jiang F."/>
        </authorList>
    </citation>
    <scope>NUCLEOTIDE SEQUENCE [LARGE SCALE GENOMIC DNA]</scope>
    <source>
        <strain evidence="2">LVBAO_FW01</strain>
        <tissue evidence="2">Leaves</tissue>
    </source>
</reference>
<name>A0AAN9L7X1_CANGL</name>
<evidence type="ECO:0000313" key="2">
    <source>
        <dbReference type="EMBL" id="KAK7331105.1"/>
    </source>
</evidence>
<evidence type="ECO:0000256" key="1">
    <source>
        <dbReference type="SAM" id="MobiDB-lite"/>
    </source>
</evidence>
<dbReference type="AlphaFoldDB" id="A0AAN9L7X1"/>
<feature type="compositionally biased region" description="Low complexity" evidence="1">
    <location>
        <begin position="39"/>
        <end position="55"/>
    </location>
</feature>
<proteinExistence type="predicted"/>
<organism evidence="2 3">
    <name type="scientific">Canavalia gladiata</name>
    <name type="common">Sword bean</name>
    <name type="synonym">Dolichos gladiatus</name>
    <dbReference type="NCBI Taxonomy" id="3824"/>
    <lineage>
        <taxon>Eukaryota</taxon>
        <taxon>Viridiplantae</taxon>
        <taxon>Streptophyta</taxon>
        <taxon>Embryophyta</taxon>
        <taxon>Tracheophyta</taxon>
        <taxon>Spermatophyta</taxon>
        <taxon>Magnoliopsida</taxon>
        <taxon>eudicotyledons</taxon>
        <taxon>Gunneridae</taxon>
        <taxon>Pentapetalae</taxon>
        <taxon>rosids</taxon>
        <taxon>fabids</taxon>
        <taxon>Fabales</taxon>
        <taxon>Fabaceae</taxon>
        <taxon>Papilionoideae</taxon>
        <taxon>50 kb inversion clade</taxon>
        <taxon>NPAAA clade</taxon>
        <taxon>indigoferoid/millettioid clade</taxon>
        <taxon>Phaseoleae</taxon>
        <taxon>Canavalia</taxon>
    </lineage>
</organism>
<sequence>MLLANIHRNGGFLDIHLATHILGLQSAPYNQLQPHPELQAPHQSQPQFQPQPQVQLNAPTQQLSHVQAPADLSSQNQMQGHQLPPVVQPHGQAMVNPYLSLSLILILIHHFNLMSLQP</sequence>